<keyword evidence="2" id="KW-1185">Reference proteome</keyword>
<reference evidence="1" key="1">
    <citation type="submission" date="2021-06" db="EMBL/GenBank/DDBJ databases">
        <authorList>
            <person name="Kallberg Y."/>
            <person name="Tangrot J."/>
            <person name="Rosling A."/>
        </authorList>
    </citation>
    <scope>NUCLEOTIDE SEQUENCE</scope>
    <source>
        <strain evidence="1">28 12/20/2015</strain>
    </source>
</reference>
<feature type="non-terminal residue" evidence="1">
    <location>
        <position position="64"/>
    </location>
</feature>
<protein>
    <submittedName>
        <fullName evidence="1">16987_t:CDS:1</fullName>
    </submittedName>
</protein>
<organism evidence="1 2">
    <name type="scientific">Cetraspora pellucida</name>
    <dbReference type="NCBI Taxonomy" id="1433469"/>
    <lineage>
        <taxon>Eukaryota</taxon>
        <taxon>Fungi</taxon>
        <taxon>Fungi incertae sedis</taxon>
        <taxon>Mucoromycota</taxon>
        <taxon>Glomeromycotina</taxon>
        <taxon>Glomeromycetes</taxon>
        <taxon>Diversisporales</taxon>
        <taxon>Gigasporaceae</taxon>
        <taxon>Cetraspora</taxon>
    </lineage>
</organism>
<accession>A0ACA9QZ41</accession>
<feature type="non-terminal residue" evidence="1">
    <location>
        <position position="1"/>
    </location>
</feature>
<dbReference type="EMBL" id="CAJVPW010053524">
    <property type="protein sequence ID" value="CAG8770145.1"/>
    <property type="molecule type" value="Genomic_DNA"/>
</dbReference>
<dbReference type="Proteomes" id="UP000789366">
    <property type="component" value="Unassembled WGS sequence"/>
</dbReference>
<sequence>PAIKEESKDNSTLSSTTQNFKVVEKSFPIDSYDELDLEFVKIKKEEGVDEKSSVVFKKRKLGSG</sequence>
<comment type="caution">
    <text evidence="1">The sequence shown here is derived from an EMBL/GenBank/DDBJ whole genome shotgun (WGS) entry which is preliminary data.</text>
</comment>
<evidence type="ECO:0000313" key="2">
    <source>
        <dbReference type="Proteomes" id="UP000789366"/>
    </source>
</evidence>
<evidence type="ECO:0000313" key="1">
    <source>
        <dbReference type="EMBL" id="CAG8770145.1"/>
    </source>
</evidence>
<gene>
    <name evidence="1" type="ORF">SPELUC_LOCUS15723</name>
</gene>
<proteinExistence type="predicted"/>
<name>A0ACA9QZ41_9GLOM</name>